<feature type="signal peptide" evidence="1">
    <location>
        <begin position="1"/>
        <end position="23"/>
    </location>
</feature>
<evidence type="ECO:0000256" key="1">
    <source>
        <dbReference type="SAM" id="SignalP"/>
    </source>
</evidence>
<keyword evidence="1" id="KW-0732">Signal</keyword>
<feature type="chain" id="PRO_5018202198" evidence="1">
    <location>
        <begin position="24"/>
        <end position="284"/>
    </location>
</feature>
<name>A0A3N4I5H6_ASCIM</name>
<sequence>MRCFSIRLATVLIPLAFGIAANGAPIATLNVGVVHDAADGVAEALDLEYDFILTPITDDFGNSISIDSIRNALGMDALDAIQNQEINSDGAMCTIDNMPECGTVNSVGGVQIAEDSETPVNVQQEPSNLRISQGNTAANLVEDGLMPNVYHSPAYGSTHEEADVPRDGLPILPVVARTTPLLVRRDEAVDDAYRASLQAAAERNLQIALDSGVPSDVVLSFSRGTRITSVSHDDASAAITYRLTGGQPITALESSTQPSTLGSDVSDPATATVLIGVAPVLVTE</sequence>
<organism evidence="2 3">
    <name type="scientific">Ascobolus immersus RN42</name>
    <dbReference type="NCBI Taxonomy" id="1160509"/>
    <lineage>
        <taxon>Eukaryota</taxon>
        <taxon>Fungi</taxon>
        <taxon>Dikarya</taxon>
        <taxon>Ascomycota</taxon>
        <taxon>Pezizomycotina</taxon>
        <taxon>Pezizomycetes</taxon>
        <taxon>Pezizales</taxon>
        <taxon>Ascobolaceae</taxon>
        <taxon>Ascobolus</taxon>
    </lineage>
</organism>
<dbReference type="EMBL" id="ML119680">
    <property type="protein sequence ID" value="RPA81355.1"/>
    <property type="molecule type" value="Genomic_DNA"/>
</dbReference>
<reference evidence="2 3" key="1">
    <citation type="journal article" date="2018" name="Nat. Ecol. Evol.">
        <title>Pezizomycetes genomes reveal the molecular basis of ectomycorrhizal truffle lifestyle.</title>
        <authorList>
            <person name="Murat C."/>
            <person name="Payen T."/>
            <person name="Noel B."/>
            <person name="Kuo A."/>
            <person name="Morin E."/>
            <person name="Chen J."/>
            <person name="Kohler A."/>
            <person name="Krizsan K."/>
            <person name="Balestrini R."/>
            <person name="Da Silva C."/>
            <person name="Montanini B."/>
            <person name="Hainaut M."/>
            <person name="Levati E."/>
            <person name="Barry K.W."/>
            <person name="Belfiori B."/>
            <person name="Cichocki N."/>
            <person name="Clum A."/>
            <person name="Dockter R.B."/>
            <person name="Fauchery L."/>
            <person name="Guy J."/>
            <person name="Iotti M."/>
            <person name="Le Tacon F."/>
            <person name="Lindquist E.A."/>
            <person name="Lipzen A."/>
            <person name="Malagnac F."/>
            <person name="Mello A."/>
            <person name="Molinier V."/>
            <person name="Miyauchi S."/>
            <person name="Poulain J."/>
            <person name="Riccioni C."/>
            <person name="Rubini A."/>
            <person name="Sitrit Y."/>
            <person name="Splivallo R."/>
            <person name="Traeger S."/>
            <person name="Wang M."/>
            <person name="Zifcakova L."/>
            <person name="Wipf D."/>
            <person name="Zambonelli A."/>
            <person name="Paolocci F."/>
            <person name="Nowrousian M."/>
            <person name="Ottonello S."/>
            <person name="Baldrian P."/>
            <person name="Spatafora J.W."/>
            <person name="Henrissat B."/>
            <person name="Nagy L.G."/>
            <person name="Aury J.M."/>
            <person name="Wincker P."/>
            <person name="Grigoriev I.V."/>
            <person name="Bonfante P."/>
            <person name="Martin F.M."/>
        </authorList>
    </citation>
    <scope>NUCLEOTIDE SEQUENCE [LARGE SCALE GENOMIC DNA]</scope>
    <source>
        <strain evidence="2 3">RN42</strain>
    </source>
</reference>
<evidence type="ECO:0000313" key="3">
    <source>
        <dbReference type="Proteomes" id="UP000275078"/>
    </source>
</evidence>
<dbReference type="Proteomes" id="UP000275078">
    <property type="component" value="Unassembled WGS sequence"/>
</dbReference>
<accession>A0A3N4I5H6</accession>
<gene>
    <name evidence="2" type="ORF">BJ508DRAFT_414796</name>
</gene>
<protein>
    <submittedName>
        <fullName evidence="2">Uncharacterized protein</fullName>
    </submittedName>
</protein>
<dbReference type="AlphaFoldDB" id="A0A3N4I5H6"/>
<evidence type="ECO:0000313" key="2">
    <source>
        <dbReference type="EMBL" id="RPA81355.1"/>
    </source>
</evidence>
<proteinExistence type="predicted"/>
<keyword evidence="3" id="KW-1185">Reference proteome</keyword>